<comment type="caution">
    <text evidence="1">The sequence shown here is derived from an EMBL/GenBank/DDBJ whole genome shotgun (WGS) entry which is preliminary data.</text>
</comment>
<gene>
    <name evidence="1" type="ORF">GCM10010430_04160</name>
</gene>
<name>A0ABP5Q743_9ACTN</name>
<organism evidence="1 2">
    <name type="scientific">Kitasatospora cystarginea</name>
    <dbReference type="NCBI Taxonomy" id="58350"/>
    <lineage>
        <taxon>Bacteria</taxon>
        <taxon>Bacillati</taxon>
        <taxon>Actinomycetota</taxon>
        <taxon>Actinomycetes</taxon>
        <taxon>Kitasatosporales</taxon>
        <taxon>Streptomycetaceae</taxon>
        <taxon>Kitasatospora</taxon>
    </lineage>
</organism>
<accession>A0ABP5Q743</accession>
<keyword evidence="2" id="KW-1185">Reference proteome</keyword>
<dbReference type="Proteomes" id="UP001500305">
    <property type="component" value="Unassembled WGS sequence"/>
</dbReference>
<evidence type="ECO:0000313" key="1">
    <source>
        <dbReference type="EMBL" id="GAA2227787.1"/>
    </source>
</evidence>
<evidence type="ECO:0000313" key="2">
    <source>
        <dbReference type="Proteomes" id="UP001500305"/>
    </source>
</evidence>
<protein>
    <submittedName>
        <fullName evidence="1">Uncharacterized protein</fullName>
    </submittedName>
</protein>
<dbReference type="EMBL" id="BAAATR010000002">
    <property type="protein sequence ID" value="GAA2227787.1"/>
    <property type="molecule type" value="Genomic_DNA"/>
</dbReference>
<proteinExistence type="predicted"/>
<sequence length="92" mass="9240">MGMGMIGDPPVPGPVVGAAAGRGPVCDADGRARHDAHPAALLTGARGEASWSGTAAGPSGHSPGWRYLVTAIALIRYAAAFRYLNGFQAPGL</sequence>
<reference evidence="2" key="1">
    <citation type="journal article" date="2019" name="Int. J. Syst. Evol. Microbiol.">
        <title>The Global Catalogue of Microorganisms (GCM) 10K type strain sequencing project: providing services to taxonomists for standard genome sequencing and annotation.</title>
        <authorList>
            <consortium name="The Broad Institute Genomics Platform"/>
            <consortium name="The Broad Institute Genome Sequencing Center for Infectious Disease"/>
            <person name="Wu L."/>
            <person name="Ma J."/>
        </authorList>
    </citation>
    <scope>NUCLEOTIDE SEQUENCE [LARGE SCALE GENOMIC DNA]</scope>
    <source>
        <strain evidence="2">JCM 7356</strain>
    </source>
</reference>